<dbReference type="Proteomes" id="UP000242444">
    <property type="component" value="Unassembled WGS sequence"/>
</dbReference>
<dbReference type="SMART" id="SM00347">
    <property type="entry name" value="HTH_MARR"/>
    <property type="match status" value="1"/>
</dbReference>
<dbReference type="PROSITE" id="PS50995">
    <property type="entry name" value="HTH_MARR_2"/>
    <property type="match status" value="1"/>
</dbReference>
<evidence type="ECO:0000313" key="2">
    <source>
        <dbReference type="EMBL" id="OZM74630.1"/>
    </source>
</evidence>
<proteinExistence type="predicted"/>
<reference evidence="2 3" key="1">
    <citation type="submission" date="2017-07" db="EMBL/GenBank/DDBJ databases">
        <title>Amycolatopsis antarcticus sp. nov., isolated from the surface of an Antarcticus brown macroalga.</title>
        <authorList>
            <person name="Wang J."/>
            <person name="Leiva S."/>
            <person name="Huang J."/>
            <person name="Huang Y."/>
        </authorList>
    </citation>
    <scope>NUCLEOTIDE SEQUENCE [LARGE SCALE GENOMIC DNA]</scope>
    <source>
        <strain evidence="2 3">AU-G6</strain>
    </source>
</reference>
<dbReference type="PANTHER" id="PTHR33164">
    <property type="entry name" value="TRANSCRIPTIONAL REGULATOR, MARR FAMILY"/>
    <property type="match status" value="1"/>
</dbReference>
<dbReference type="InterPro" id="IPR036390">
    <property type="entry name" value="WH_DNA-bd_sf"/>
</dbReference>
<dbReference type="GO" id="GO:0006950">
    <property type="term" value="P:response to stress"/>
    <property type="evidence" value="ECO:0007669"/>
    <property type="project" value="TreeGrafter"/>
</dbReference>
<accession>A0A263D820</accession>
<dbReference type="Gene3D" id="1.10.10.10">
    <property type="entry name" value="Winged helix-like DNA-binding domain superfamily/Winged helix DNA-binding domain"/>
    <property type="match status" value="1"/>
</dbReference>
<dbReference type="PANTHER" id="PTHR33164:SF57">
    <property type="entry name" value="MARR-FAMILY TRANSCRIPTIONAL REGULATOR"/>
    <property type="match status" value="1"/>
</dbReference>
<organism evidence="2 3">
    <name type="scientific">Amycolatopsis antarctica</name>
    <dbReference type="NCBI Taxonomy" id="1854586"/>
    <lineage>
        <taxon>Bacteria</taxon>
        <taxon>Bacillati</taxon>
        <taxon>Actinomycetota</taxon>
        <taxon>Actinomycetes</taxon>
        <taxon>Pseudonocardiales</taxon>
        <taxon>Pseudonocardiaceae</taxon>
        <taxon>Amycolatopsis</taxon>
    </lineage>
</organism>
<protein>
    <submittedName>
        <fullName evidence="2">MarR family transcriptional regulator</fullName>
    </submittedName>
</protein>
<evidence type="ECO:0000259" key="1">
    <source>
        <dbReference type="PROSITE" id="PS50995"/>
    </source>
</evidence>
<gene>
    <name evidence="2" type="ORF">CFN78_04090</name>
</gene>
<dbReference type="Pfam" id="PF12802">
    <property type="entry name" value="MarR_2"/>
    <property type="match status" value="1"/>
</dbReference>
<feature type="domain" description="HTH marR-type" evidence="1">
    <location>
        <begin position="7"/>
        <end position="142"/>
    </location>
</feature>
<dbReference type="InterPro" id="IPR000835">
    <property type="entry name" value="HTH_MarR-typ"/>
</dbReference>
<dbReference type="GO" id="GO:0003700">
    <property type="term" value="F:DNA-binding transcription factor activity"/>
    <property type="evidence" value="ECO:0007669"/>
    <property type="project" value="InterPro"/>
</dbReference>
<name>A0A263D820_9PSEU</name>
<dbReference type="OrthoDB" id="7774677at2"/>
<dbReference type="InterPro" id="IPR036388">
    <property type="entry name" value="WH-like_DNA-bd_sf"/>
</dbReference>
<keyword evidence="3" id="KW-1185">Reference proteome</keyword>
<dbReference type="SUPFAM" id="SSF46785">
    <property type="entry name" value="Winged helix' DNA-binding domain"/>
    <property type="match status" value="1"/>
</dbReference>
<dbReference type="AlphaFoldDB" id="A0A263D820"/>
<dbReference type="InParanoid" id="A0A263D820"/>
<dbReference type="InterPro" id="IPR039422">
    <property type="entry name" value="MarR/SlyA-like"/>
</dbReference>
<dbReference type="EMBL" id="NKYE01000002">
    <property type="protein sequence ID" value="OZM74630.1"/>
    <property type="molecule type" value="Genomic_DNA"/>
</dbReference>
<evidence type="ECO:0000313" key="3">
    <source>
        <dbReference type="Proteomes" id="UP000242444"/>
    </source>
</evidence>
<sequence length="155" mass="16982">MPFPQAGPALFRLVRFWSRRWAPGVANGVRGEPENVQNVFVVEAVDGAGHQAEVTVADIAHQLGLDRSVASRMVSIAVDAGYVRRGTSEVDARRASLALTETGQRFLADSHAFQQRTFDDMVAGWPEADRHSLARYLRRLATELIDADRPAARGG</sequence>
<comment type="caution">
    <text evidence="2">The sequence shown here is derived from an EMBL/GenBank/DDBJ whole genome shotgun (WGS) entry which is preliminary data.</text>
</comment>